<dbReference type="STRING" id="1207063.P24_02781"/>
<protein>
    <submittedName>
        <fullName evidence="1">Uncharacterized protein</fullName>
    </submittedName>
</protein>
<accession>K2KLW7</accession>
<organism evidence="1 2">
    <name type="scientific">Oceanibaculum indicum P24</name>
    <dbReference type="NCBI Taxonomy" id="1207063"/>
    <lineage>
        <taxon>Bacteria</taxon>
        <taxon>Pseudomonadati</taxon>
        <taxon>Pseudomonadota</taxon>
        <taxon>Alphaproteobacteria</taxon>
        <taxon>Rhodospirillales</taxon>
        <taxon>Oceanibaculaceae</taxon>
        <taxon>Oceanibaculum</taxon>
    </lineage>
</organism>
<dbReference type="AlphaFoldDB" id="K2KLW7"/>
<dbReference type="Proteomes" id="UP000006746">
    <property type="component" value="Unassembled WGS sequence"/>
</dbReference>
<reference evidence="1 2" key="1">
    <citation type="journal article" date="2012" name="J. Bacteriol.">
        <title>Genome Sequence of Oceanibaculum indicum Type Strain P24.</title>
        <authorList>
            <person name="Lai Q."/>
            <person name="Shao Z."/>
        </authorList>
    </citation>
    <scope>NUCLEOTIDE SEQUENCE [LARGE SCALE GENOMIC DNA]</scope>
    <source>
        <strain evidence="1 2">P24</strain>
    </source>
</reference>
<dbReference type="RefSeq" id="WP_008943173.1">
    <property type="nucleotide sequence ID" value="NZ_AMRL01000002.1"/>
</dbReference>
<gene>
    <name evidence="1" type="ORF">P24_02781</name>
</gene>
<sequence>MTVPPEILARGYVAGRYDQRAGRPEKPRMIPEGECVACARRTMPGLMFCTSCRGRLPDDITARISRARDDVLGAPQSKEAIRAFGRAVWSAIDYLENVR</sequence>
<evidence type="ECO:0000313" key="1">
    <source>
        <dbReference type="EMBL" id="EKE78450.1"/>
    </source>
</evidence>
<keyword evidence="2" id="KW-1185">Reference proteome</keyword>
<proteinExistence type="predicted"/>
<dbReference type="EMBL" id="AMRL01000002">
    <property type="protein sequence ID" value="EKE78450.1"/>
    <property type="molecule type" value="Genomic_DNA"/>
</dbReference>
<comment type="caution">
    <text evidence="1">The sequence shown here is derived from an EMBL/GenBank/DDBJ whole genome shotgun (WGS) entry which is preliminary data.</text>
</comment>
<name>K2KLW7_9PROT</name>
<evidence type="ECO:0000313" key="2">
    <source>
        <dbReference type="Proteomes" id="UP000006746"/>
    </source>
</evidence>